<dbReference type="OrthoDB" id="2840473at2759"/>
<dbReference type="InterPro" id="IPR036691">
    <property type="entry name" value="Endo/exonu/phosph_ase_sf"/>
</dbReference>
<reference evidence="2" key="1">
    <citation type="journal article" date="2017" name="Nat. Ecol. Evol.">
        <title>Genome expansion and lineage-specific genetic innovations in the forest pathogenic fungi Armillaria.</title>
        <authorList>
            <person name="Sipos G."/>
            <person name="Prasanna A.N."/>
            <person name="Walter M.C."/>
            <person name="O'Connor E."/>
            <person name="Balint B."/>
            <person name="Krizsan K."/>
            <person name="Kiss B."/>
            <person name="Hess J."/>
            <person name="Varga T."/>
            <person name="Slot J."/>
            <person name="Riley R."/>
            <person name="Boka B."/>
            <person name="Rigling D."/>
            <person name="Barry K."/>
            <person name="Lee J."/>
            <person name="Mihaltcheva S."/>
            <person name="LaButti K."/>
            <person name="Lipzen A."/>
            <person name="Waldron R."/>
            <person name="Moloney N.M."/>
            <person name="Sperisen C."/>
            <person name="Kredics L."/>
            <person name="Vagvoelgyi C."/>
            <person name="Patrignani A."/>
            <person name="Fitzpatrick D."/>
            <person name="Nagy I."/>
            <person name="Doyle S."/>
            <person name="Anderson J.B."/>
            <person name="Grigoriev I.V."/>
            <person name="Gueldener U."/>
            <person name="Muensterkoetter M."/>
            <person name="Nagy L.G."/>
        </authorList>
    </citation>
    <scope>NUCLEOTIDE SEQUENCE [LARGE SCALE GENOMIC DNA]</scope>
    <source>
        <strain evidence="2">C18/9</strain>
    </source>
</reference>
<name>A0A284SCA3_ARMOS</name>
<sequence>MEELQTADGGDKNNINVDLNATPTHRLMTDTTNNNSTDTMKLRLYQLNINKSLTTHSCLINQIQRDDNIILIQEPYISKQGKSRATQGWLSIYPTNHKQDPALTRAVTLINRSISTNAWSSIALDIQNAVPMSLQAPAEMIIIVNIYSDGDSMASWDTIDAMLRMYTAKQRDEWGLPLMSLDFCGNSNTKTQNEIGQLT</sequence>
<dbReference type="EMBL" id="FUEG01000064">
    <property type="protein sequence ID" value="SJL18620.1"/>
    <property type="molecule type" value="Genomic_DNA"/>
</dbReference>
<dbReference type="AlphaFoldDB" id="A0A284SCA3"/>
<dbReference type="STRING" id="47428.A0A284SCA3"/>
<protein>
    <recommendedName>
        <fullName evidence="3">Endonuclease/exonuclease/phosphatase domain-containing protein</fullName>
    </recommendedName>
</protein>
<keyword evidence="2" id="KW-1185">Reference proteome</keyword>
<dbReference type="Gene3D" id="3.60.10.10">
    <property type="entry name" value="Endonuclease/exonuclease/phosphatase"/>
    <property type="match status" value="1"/>
</dbReference>
<accession>A0A284SCA3</accession>
<gene>
    <name evidence="1" type="ORF">ARMOST_22217</name>
</gene>
<evidence type="ECO:0000313" key="1">
    <source>
        <dbReference type="EMBL" id="SJL18620.1"/>
    </source>
</evidence>
<dbReference type="SUPFAM" id="SSF56219">
    <property type="entry name" value="DNase I-like"/>
    <property type="match status" value="1"/>
</dbReference>
<evidence type="ECO:0000313" key="2">
    <source>
        <dbReference type="Proteomes" id="UP000219338"/>
    </source>
</evidence>
<proteinExistence type="predicted"/>
<evidence type="ECO:0008006" key="3">
    <source>
        <dbReference type="Google" id="ProtNLM"/>
    </source>
</evidence>
<dbReference type="OMA" id="RRDFDIC"/>
<dbReference type="Proteomes" id="UP000219338">
    <property type="component" value="Unassembled WGS sequence"/>
</dbReference>
<organism evidence="1 2">
    <name type="scientific">Armillaria ostoyae</name>
    <name type="common">Armillaria root rot fungus</name>
    <dbReference type="NCBI Taxonomy" id="47428"/>
    <lineage>
        <taxon>Eukaryota</taxon>
        <taxon>Fungi</taxon>
        <taxon>Dikarya</taxon>
        <taxon>Basidiomycota</taxon>
        <taxon>Agaricomycotina</taxon>
        <taxon>Agaricomycetes</taxon>
        <taxon>Agaricomycetidae</taxon>
        <taxon>Agaricales</taxon>
        <taxon>Marasmiineae</taxon>
        <taxon>Physalacriaceae</taxon>
        <taxon>Armillaria</taxon>
    </lineage>
</organism>